<keyword evidence="1" id="KW-1133">Transmembrane helix</keyword>
<feature type="transmembrane region" description="Helical" evidence="1">
    <location>
        <begin position="59"/>
        <end position="83"/>
    </location>
</feature>
<accession>A0ABR8VK21</accession>
<keyword evidence="1" id="KW-0472">Membrane</keyword>
<dbReference type="EMBL" id="JACSPV010000011">
    <property type="protein sequence ID" value="MBD8005116.1"/>
    <property type="molecule type" value="Genomic_DNA"/>
</dbReference>
<reference evidence="3 4" key="1">
    <citation type="submission" date="2020-08" db="EMBL/GenBank/DDBJ databases">
        <title>A Genomic Blueprint of the Chicken Gut Microbiome.</title>
        <authorList>
            <person name="Gilroy R."/>
            <person name="Ravi A."/>
            <person name="Getino M."/>
            <person name="Pursley I."/>
            <person name="Horton D.L."/>
            <person name="Alikhan N.-F."/>
            <person name="Baker D."/>
            <person name="Gharbi K."/>
            <person name="Hall N."/>
            <person name="Watson M."/>
            <person name="Adriaenssens E.M."/>
            <person name="Foster-Nyarko E."/>
            <person name="Jarju S."/>
            <person name="Secka A."/>
            <person name="Antonio M."/>
            <person name="Oren A."/>
            <person name="Chaudhuri R."/>
            <person name="La Ragione R.M."/>
            <person name="Hildebrand F."/>
            <person name="Pallen M.J."/>
        </authorList>
    </citation>
    <scope>NUCLEOTIDE SEQUENCE [LARGE SCALE GENOMIC DNA]</scope>
    <source>
        <strain evidence="3 4">Sa1BUA2</strain>
    </source>
</reference>
<feature type="domain" description="Protein-glutamine gamma-glutamyltransferase-like C-terminal" evidence="2">
    <location>
        <begin position="132"/>
        <end position="198"/>
    </location>
</feature>
<evidence type="ECO:0000259" key="2">
    <source>
        <dbReference type="Pfam" id="PF13559"/>
    </source>
</evidence>
<keyword evidence="1" id="KW-0812">Transmembrane</keyword>
<organism evidence="3 4">
    <name type="scientific">Bacillus norwichensis</name>
    <dbReference type="NCBI Taxonomy" id="2762217"/>
    <lineage>
        <taxon>Bacteria</taxon>
        <taxon>Bacillati</taxon>
        <taxon>Bacillota</taxon>
        <taxon>Bacilli</taxon>
        <taxon>Bacillales</taxon>
        <taxon>Bacillaceae</taxon>
        <taxon>Bacillus</taxon>
    </lineage>
</organism>
<gene>
    <name evidence="3" type="ORF">H9631_08480</name>
</gene>
<proteinExistence type="predicted"/>
<keyword evidence="4" id="KW-1185">Reference proteome</keyword>
<comment type="caution">
    <text evidence="3">The sequence shown here is derived from an EMBL/GenBank/DDBJ whole genome shotgun (WGS) entry which is preliminary data.</text>
</comment>
<evidence type="ECO:0000313" key="3">
    <source>
        <dbReference type="EMBL" id="MBD8005116.1"/>
    </source>
</evidence>
<evidence type="ECO:0000313" key="4">
    <source>
        <dbReference type="Proteomes" id="UP000648182"/>
    </source>
</evidence>
<dbReference type="Proteomes" id="UP000648182">
    <property type="component" value="Unassembled WGS sequence"/>
</dbReference>
<name>A0ABR8VK21_9BACI</name>
<dbReference type="Pfam" id="PF13559">
    <property type="entry name" value="DUF4129"/>
    <property type="match status" value="1"/>
</dbReference>
<evidence type="ECO:0000256" key="1">
    <source>
        <dbReference type="SAM" id="Phobius"/>
    </source>
</evidence>
<protein>
    <submittedName>
        <fullName evidence="3">DUF4129 domain-containing protein</fullName>
    </submittedName>
</protein>
<dbReference type="RefSeq" id="WP_191811797.1">
    <property type="nucleotide sequence ID" value="NZ_JACSPV010000011.1"/>
</dbReference>
<dbReference type="InterPro" id="IPR025403">
    <property type="entry name" value="TgpA-like_C"/>
</dbReference>
<sequence length="216" mass="26064">MLDADQAKERLQEIVNKAEYKVYENQTKGFLQSWWDSVKGWIVRQLEKLLPSQEAASAAAGPVLILIVILTIIVLGLAVYFIVRYTRRSRRYRDKSPLQSMNELDWTSERHLVEVLKLEKQQNYSMAARHLFLATLLYFHQRNWLEARIWKTNWEYYDELKKFNRGWADQFFHLARVFDEVTYGERQLDKEEYDQFRKEAMDWLEEPQTTMEDRRG</sequence>